<dbReference type="SUPFAM" id="SSF88659">
    <property type="entry name" value="Sigma3 and sigma4 domains of RNA polymerase sigma factors"/>
    <property type="match status" value="1"/>
</dbReference>
<dbReference type="GO" id="GO:0016987">
    <property type="term" value="F:sigma factor activity"/>
    <property type="evidence" value="ECO:0007669"/>
    <property type="project" value="UniProtKB-KW"/>
</dbReference>
<dbReference type="GO" id="GO:0006352">
    <property type="term" value="P:DNA-templated transcription initiation"/>
    <property type="evidence" value="ECO:0007669"/>
    <property type="project" value="InterPro"/>
</dbReference>
<dbReference type="EMBL" id="JABAHZ010000001">
    <property type="protein sequence ID" value="NLR77929.1"/>
    <property type="molecule type" value="Genomic_DNA"/>
</dbReference>
<dbReference type="GO" id="GO:0003677">
    <property type="term" value="F:DNA binding"/>
    <property type="evidence" value="ECO:0007669"/>
    <property type="project" value="InterPro"/>
</dbReference>
<dbReference type="InterPro" id="IPR014284">
    <property type="entry name" value="RNA_pol_sigma-70_dom"/>
</dbReference>
<evidence type="ECO:0000313" key="7">
    <source>
        <dbReference type="Proteomes" id="UP000552864"/>
    </source>
</evidence>
<feature type="domain" description="RNA polymerase sigma factor 70 region 4 type 2" evidence="5">
    <location>
        <begin position="153"/>
        <end position="204"/>
    </location>
</feature>
<evidence type="ECO:0000259" key="5">
    <source>
        <dbReference type="Pfam" id="PF08281"/>
    </source>
</evidence>
<keyword evidence="2" id="KW-0805">Transcription regulation</keyword>
<protein>
    <submittedName>
        <fullName evidence="6">Sigma-70 family RNA polymerase sigma factor</fullName>
    </submittedName>
</protein>
<sequence>MAAHNLFPVALSSPHKNIAPLPVPDSKPAAGEALAVFWTEFQQHNEHGLYKIYHELYDNLYHYGISVVLDQQMVKEAINDVFVELWKKREQLIMPDHIPNYIFICFKRRLSKLLGKEHKRSAKYAGQLFQEPEEQPYEAVLIGMEADIQLRHKMEKVLAQLTARQKEFIRLRFYENMSMEEISLKTSASVRTIYNTLHAAMVQLRRILSFFSFTLLWYLVK</sequence>
<comment type="similarity">
    <text evidence="1">Belongs to the sigma-70 factor family. ECF subfamily.</text>
</comment>
<dbReference type="InterPro" id="IPR039425">
    <property type="entry name" value="RNA_pol_sigma-70-like"/>
</dbReference>
<gene>
    <name evidence="6" type="ORF">HGH91_04795</name>
</gene>
<evidence type="ECO:0000256" key="4">
    <source>
        <dbReference type="ARBA" id="ARBA00023163"/>
    </source>
</evidence>
<dbReference type="Pfam" id="PF08281">
    <property type="entry name" value="Sigma70_r4_2"/>
    <property type="match status" value="1"/>
</dbReference>
<evidence type="ECO:0000256" key="3">
    <source>
        <dbReference type="ARBA" id="ARBA00023082"/>
    </source>
</evidence>
<dbReference type="PANTHER" id="PTHR43133:SF46">
    <property type="entry name" value="RNA POLYMERASE SIGMA-70 FACTOR ECF SUBFAMILY"/>
    <property type="match status" value="1"/>
</dbReference>
<organism evidence="6 7">
    <name type="scientific">Chitinophaga eiseniae</name>
    <dbReference type="NCBI Taxonomy" id="634771"/>
    <lineage>
        <taxon>Bacteria</taxon>
        <taxon>Pseudomonadati</taxon>
        <taxon>Bacteroidota</taxon>
        <taxon>Chitinophagia</taxon>
        <taxon>Chitinophagales</taxon>
        <taxon>Chitinophagaceae</taxon>
        <taxon>Chitinophaga</taxon>
    </lineage>
</organism>
<dbReference type="PANTHER" id="PTHR43133">
    <property type="entry name" value="RNA POLYMERASE ECF-TYPE SIGMA FACTO"/>
    <property type="match status" value="1"/>
</dbReference>
<dbReference type="InterPro" id="IPR013324">
    <property type="entry name" value="RNA_pol_sigma_r3/r4-like"/>
</dbReference>
<evidence type="ECO:0000313" key="6">
    <source>
        <dbReference type="EMBL" id="NLR77929.1"/>
    </source>
</evidence>
<dbReference type="InterPro" id="IPR036388">
    <property type="entry name" value="WH-like_DNA-bd_sf"/>
</dbReference>
<comment type="caution">
    <text evidence="6">The sequence shown here is derived from an EMBL/GenBank/DDBJ whole genome shotgun (WGS) entry which is preliminary data.</text>
</comment>
<keyword evidence="3" id="KW-0731">Sigma factor</keyword>
<evidence type="ECO:0000256" key="2">
    <source>
        <dbReference type="ARBA" id="ARBA00023015"/>
    </source>
</evidence>
<dbReference type="InterPro" id="IPR013249">
    <property type="entry name" value="RNA_pol_sigma70_r4_t2"/>
</dbReference>
<dbReference type="CDD" id="cd06171">
    <property type="entry name" value="Sigma70_r4"/>
    <property type="match status" value="1"/>
</dbReference>
<dbReference type="InterPro" id="IPR013325">
    <property type="entry name" value="RNA_pol_sigma_r2"/>
</dbReference>
<reference evidence="6 7" key="1">
    <citation type="submission" date="2020-04" db="EMBL/GenBank/DDBJ databases">
        <authorList>
            <person name="Yin C."/>
        </authorList>
    </citation>
    <scope>NUCLEOTIDE SEQUENCE [LARGE SCALE GENOMIC DNA]</scope>
    <source>
        <strain evidence="6 7">Ak56</strain>
    </source>
</reference>
<keyword evidence="7" id="KW-1185">Reference proteome</keyword>
<name>A0A847SLA8_9BACT</name>
<dbReference type="SUPFAM" id="SSF88946">
    <property type="entry name" value="Sigma2 domain of RNA polymerase sigma factors"/>
    <property type="match status" value="1"/>
</dbReference>
<evidence type="ECO:0000256" key="1">
    <source>
        <dbReference type="ARBA" id="ARBA00010641"/>
    </source>
</evidence>
<accession>A0A847SLA8</accession>
<dbReference type="Proteomes" id="UP000552864">
    <property type="component" value="Unassembled WGS sequence"/>
</dbReference>
<keyword evidence="4" id="KW-0804">Transcription</keyword>
<proteinExistence type="inferred from homology"/>
<dbReference type="Gene3D" id="1.10.1740.10">
    <property type="match status" value="1"/>
</dbReference>
<dbReference type="AlphaFoldDB" id="A0A847SLA8"/>
<dbReference type="Gene3D" id="1.10.10.10">
    <property type="entry name" value="Winged helix-like DNA-binding domain superfamily/Winged helix DNA-binding domain"/>
    <property type="match status" value="1"/>
</dbReference>
<dbReference type="NCBIfam" id="TIGR02937">
    <property type="entry name" value="sigma70-ECF"/>
    <property type="match status" value="1"/>
</dbReference>
<dbReference type="RefSeq" id="WP_168737288.1">
    <property type="nucleotide sequence ID" value="NZ_JABAHZ010000001.1"/>
</dbReference>